<keyword evidence="1" id="KW-0346">Stress response</keyword>
<dbReference type="Gene3D" id="2.60.40.790">
    <property type="match status" value="1"/>
</dbReference>
<evidence type="ECO:0000259" key="4">
    <source>
        <dbReference type="PROSITE" id="PS01031"/>
    </source>
</evidence>
<organism evidence="5 6">
    <name type="scientific">Protea cynaroides</name>
    <dbReference type="NCBI Taxonomy" id="273540"/>
    <lineage>
        <taxon>Eukaryota</taxon>
        <taxon>Viridiplantae</taxon>
        <taxon>Streptophyta</taxon>
        <taxon>Embryophyta</taxon>
        <taxon>Tracheophyta</taxon>
        <taxon>Spermatophyta</taxon>
        <taxon>Magnoliopsida</taxon>
        <taxon>Proteales</taxon>
        <taxon>Proteaceae</taxon>
        <taxon>Protea</taxon>
    </lineage>
</organism>
<feature type="domain" description="SHSP" evidence="4">
    <location>
        <begin position="15"/>
        <end position="126"/>
    </location>
</feature>
<gene>
    <name evidence="5" type="ORF">NE237_032124</name>
</gene>
<dbReference type="Pfam" id="PF00011">
    <property type="entry name" value="HSP20"/>
    <property type="match status" value="1"/>
</dbReference>
<sequence length="136" mass="15701">MVFSNFQPSSWHFLFNAPLLFPPFFRQKNYVHRTETPESHIYSADLPGMRKEEIRVEVEDSRYLIIKTQAVDGQPEPARSFMKKFKLPILIDVSGISAGYEDGLLRITVPKSFVNRKIRIDPAHLPKRYQVLAPAA</sequence>
<evidence type="ECO:0000256" key="2">
    <source>
        <dbReference type="PROSITE-ProRule" id="PRU00285"/>
    </source>
</evidence>
<accession>A0A9Q0L2P6</accession>
<comment type="caution">
    <text evidence="5">The sequence shown here is derived from an EMBL/GenBank/DDBJ whole genome shotgun (WGS) entry which is preliminary data.</text>
</comment>
<dbReference type="Proteomes" id="UP001141806">
    <property type="component" value="Unassembled WGS sequence"/>
</dbReference>
<proteinExistence type="inferred from homology"/>
<keyword evidence="6" id="KW-1185">Reference proteome</keyword>
<reference evidence="5" key="1">
    <citation type="journal article" date="2023" name="Plant J.">
        <title>The genome of the king protea, Protea cynaroides.</title>
        <authorList>
            <person name="Chang J."/>
            <person name="Duong T.A."/>
            <person name="Schoeman C."/>
            <person name="Ma X."/>
            <person name="Roodt D."/>
            <person name="Barker N."/>
            <person name="Li Z."/>
            <person name="Van de Peer Y."/>
            <person name="Mizrachi E."/>
        </authorList>
    </citation>
    <scope>NUCLEOTIDE SEQUENCE</scope>
    <source>
        <tissue evidence="5">Young leaves</tissue>
    </source>
</reference>
<dbReference type="InterPro" id="IPR002068">
    <property type="entry name" value="A-crystallin/Hsp20_dom"/>
</dbReference>
<dbReference type="EMBL" id="JAMYWD010000001">
    <property type="protein sequence ID" value="KAJ4981287.1"/>
    <property type="molecule type" value="Genomic_DNA"/>
</dbReference>
<comment type="similarity">
    <text evidence="2 3">Belongs to the small heat shock protein (HSP20) family.</text>
</comment>
<dbReference type="PANTHER" id="PTHR11527">
    <property type="entry name" value="HEAT-SHOCK PROTEIN 20 FAMILY MEMBER"/>
    <property type="match status" value="1"/>
</dbReference>
<protein>
    <recommendedName>
        <fullName evidence="4">SHSP domain-containing protein</fullName>
    </recommendedName>
</protein>
<name>A0A9Q0L2P6_9MAGN</name>
<dbReference type="OrthoDB" id="1431247at2759"/>
<dbReference type="InterPro" id="IPR008978">
    <property type="entry name" value="HSP20-like_chaperone"/>
</dbReference>
<dbReference type="SUPFAM" id="SSF49764">
    <property type="entry name" value="HSP20-like chaperones"/>
    <property type="match status" value="1"/>
</dbReference>
<dbReference type="PROSITE" id="PS01031">
    <property type="entry name" value="SHSP"/>
    <property type="match status" value="1"/>
</dbReference>
<evidence type="ECO:0000313" key="5">
    <source>
        <dbReference type="EMBL" id="KAJ4981287.1"/>
    </source>
</evidence>
<dbReference type="AlphaFoldDB" id="A0A9Q0L2P6"/>
<dbReference type="InterPro" id="IPR031107">
    <property type="entry name" value="Small_HSP"/>
</dbReference>
<evidence type="ECO:0000256" key="1">
    <source>
        <dbReference type="ARBA" id="ARBA00023016"/>
    </source>
</evidence>
<evidence type="ECO:0000256" key="3">
    <source>
        <dbReference type="RuleBase" id="RU003616"/>
    </source>
</evidence>
<evidence type="ECO:0000313" key="6">
    <source>
        <dbReference type="Proteomes" id="UP001141806"/>
    </source>
</evidence>